<dbReference type="AlphaFoldDB" id="A0A2N5U268"/>
<comment type="caution">
    <text evidence="2">The sequence shown here is derived from an EMBL/GenBank/DDBJ whole genome shotgun (WGS) entry which is preliminary data.</text>
</comment>
<accession>A0A2N5U268</accession>
<evidence type="ECO:0000313" key="3">
    <source>
        <dbReference type="Proteomes" id="UP000235392"/>
    </source>
</evidence>
<evidence type="ECO:0000256" key="1">
    <source>
        <dbReference type="SAM" id="MobiDB-lite"/>
    </source>
</evidence>
<feature type="region of interest" description="Disordered" evidence="1">
    <location>
        <begin position="1"/>
        <end position="36"/>
    </location>
</feature>
<evidence type="ECO:0000313" key="2">
    <source>
        <dbReference type="EMBL" id="PLW31831.1"/>
    </source>
</evidence>
<proteinExistence type="predicted"/>
<reference evidence="2 3" key="1">
    <citation type="submission" date="2017-11" db="EMBL/GenBank/DDBJ databases">
        <title>De novo assembly and phasing of dikaryotic genomes from two isolates of Puccinia coronata f. sp. avenae, the causal agent of oat crown rust.</title>
        <authorList>
            <person name="Miller M.E."/>
            <person name="Zhang Y."/>
            <person name="Omidvar V."/>
            <person name="Sperschneider J."/>
            <person name="Schwessinger B."/>
            <person name="Raley C."/>
            <person name="Palmer J.M."/>
            <person name="Garnica D."/>
            <person name="Upadhyaya N."/>
            <person name="Rathjen J."/>
            <person name="Taylor J.M."/>
            <person name="Park R.F."/>
            <person name="Dodds P.N."/>
            <person name="Hirsch C.D."/>
            <person name="Kianian S.F."/>
            <person name="Figueroa M."/>
        </authorList>
    </citation>
    <scope>NUCLEOTIDE SEQUENCE [LARGE SCALE GENOMIC DNA]</scope>
    <source>
        <strain evidence="2">12SD80</strain>
    </source>
</reference>
<gene>
    <name evidence="2" type="ORF">PCASD_15419</name>
</gene>
<sequence>MYCESSSDVNGNPAMGSSSIPSHSGDPQNFVDSNDKHISLEYDDGEEESSLTKCGEMMIGECFQGKAYCSEECEYHQSLTSESDWCDLSLEGYQLPSYGGSTTVSSAKTSPLNSPNLQASGRLPYCARATTVRITLTVGLGRKALASRGPHLKSRPALAQLTDLQGHLTDSEFGKQQQMMSSQPGSPHSLSLIELPLLSSSSAISKKPSIVSNSSRRVSDPAHQPSKSISVSPPDRQLYHSSFSLTSLSSLSPSSQDGSSYFD</sequence>
<feature type="region of interest" description="Disordered" evidence="1">
    <location>
        <begin position="206"/>
        <end position="235"/>
    </location>
</feature>
<feature type="compositionally biased region" description="Polar residues" evidence="1">
    <location>
        <begin position="1"/>
        <end position="32"/>
    </location>
</feature>
<protein>
    <submittedName>
        <fullName evidence="2">Uncharacterized protein</fullName>
    </submittedName>
</protein>
<organism evidence="2 3">
    <name type="scientific">Puccinia coronata f. sp. avenae</name>
    <dbReference type="NCBI Taxonomy" id="200324"/>
    <lineage>
        <taxon>Eukaryota</taxon>
        <taxon>Fungi</taxon>
        <taxon>Dikarya</taxon>
        <taxon>Basidiomycota</taxon>
        <taxon>Pucciniomycotina</taxon>
        <taxon>Pucciniomycetes</taxon>
        <taxon>Pucciniales</taxon>
        <taxon>Pucciniaceae</taxon>
        <taxon>Puccinia</taxon>
    </lineage>
</organism>
<dbReference type="EMBL" id="PGCI01000259">
    <property type="protein sequence ID" value="PLW31831.1"/>
    <property type="molecule type" value="Genomic_DNA"/>
</dbReference>
<dbReference type="Proteomes" id="UP000235392">
    <property type="component" value="Unassembled WGS sequence"/>
</dbReference>
<name>A0A2N5U268_9BASI</name>